<evidence type="ECO:0000313" key="7">
    <source>
        <dbReference type="EMBL" id="MCR6544531.1"/>
    </source>
</evidence>
<sequence length="487" mass="55507">MNRSDDGDRAKRLEEENEALGRENQLLKTILDKVHESVLAVNERDEFILYNREAEKLEGFNREDILGKKEDEVYPQPFYFSDEVTKMILKTGIPVTEQPYWFRSKDGRKTNMIFSAYPFFDQGKIAAVFVIFRNMNQMGDFIATTLNIHKQFFDQDQKLSLENGYHLEDIISVNQKIQEIIAEARKIAVHNSHVLIVGETGTGKELFAHGIHNAALHSGEPFIPINCAAIPDTLLESLLFGTVKGAFSGATDMPGLFEQAADGTVYLDEINSMSLPLQSKLLRVLQEKTVRRLGSEKQTALNCRIISSSNTDPLEAIENQTFRPDLYFRLATVTINIPPLRERKEDIGILAIHFIQHYNQEFGLLINQISDDLLQQFYQYDWPGNIRELKNFIENGMNFVQAEDKVLNISHLSESFRERLGQSDRLPEAPVHQGTLKSTLLETEKNLIKTSLVQHQGNITKTALSLGISRQYLHQKIRTYHLAGLKG</sequence>
<dbReference type="Pfam" id="PF02954">
    <property type="entry name" value="HTH_8"/>
    <property type="match status" value="1"/>
</dbReference>
<dbReference type="InterPro" id="IPR003593">
    <property type="entry name" value="AAA+_ATPase"/>
</dbReference>
<dbReference type="EMBL" id="JANPWE010000001">
    <property type="protein sequence ID" value="MCR6544531.1"/>
    <property type="molecule type" value="Genomic_DNA"/>
</dbReference>
<dbReference type="PROSITE" id="PS50112">
    <property type="entry name" value="PAS"/>
    <property type="match status" value="1"/>
</dbReference>
<dbReference type="SMART" id="SM00382">
    <property type="entry name" value="AAA"/>
    <property type="match status" value="1"/>
</dbReference>
<dbReference type="InterPro" id="IPR058031">
    <property type="entry name" value="AAA_lid_NorR"/>
</dbReference>
<dbReference type="SUPFAM" id="SSF55785">
    <property type="entry name" value="PYP-like sensor domain (PAS domain)"/>
    <property type="match status" value="1"/>
</dbReference>
<keyword evidence="8" id="KW-1185">Reference proteome</keyword>
<dbReference type="PANTHER" id="PTHR32071:SF74">
    <property type="entry name" value="TRANSCRIPTIONAL ACTIVATOR ROCR"/>
    <property type="match status" value="1"/>
</dbReference>
<dbReference type="InterPro" id="IPR025662">
    <property type="entry name" value="Sigma_54_int_dom_ATP-bd_1"/>
</dbReference>
<evidence type="ECO:0000259" key="6">
    <source>
        <dbReference type="PROSITE" id="PS50112"/>
    </source>
</evidence>
<name>A0ABT1Y219_9FIRM</name>
<dbReference type="Gene3D" id="1.10.10.60">
    <property type="entry name" value="Homeodomain-like"/>
    <property type="match status" value="1"/>
</dbReference>
<dbReference type="Gene3D" id="1.10.8.60">
    <property type="match status" value="1"/>
</dbReference>
<dbReference type="PRINTS" id="PR01590">
    <property type="entry name" value="HTHFIS"/>
</dbReference>
<dbReference type="CDD" id="cd00009">
    <property type="entry name" value="AAA"/>
    <property type="match status" value="1"/>
</dbReference>
<evidence type="ECO:0000256" key="3">
    <source>
        <dbReference type="ARBA" id="ARBA00023015"/>
    </source>
</evidence>
<keyword evidence="4" id="KW-0804">Transcription</keyword>
<dbReference type="Pfam" id="PF00989">
    <property type="entry name" value="PAS"/>
    <property type="match status" value="1"/>
</dbReference>
<comment type="caution">
    <text evidence="7">The sequence shown here is derived from an EMBL/GenBank/DDBJ whole genome shotgun (WGS) entry which is preliminary data.</text>
</comment>
<dbReference type="Pfam" id="PF00158">
    <property type="entry name" value="Sigma54_activat"/>
    <property type="match status" value="1"/>
</dbReference>
<evidence type="ECO:0000256" key="1">
    <source>
        <dbReference type="ARBA" id="ARBA00022741"/>
    </source>
</evidence>
<feature type="domain" description="PAS" evidence="6">
    <location>
        <begin position="23"/>
        <end position="92"/>
    </location>
</feature>
<evidence type="ECO:0000313" key="8">
    <source>
        <dbReference type="Proteomes" id="UP001524944"/>
    </source>
</evidence>
<dbReference type="Proteomes" id="UP001524944">
    <property type="component" value="Unassembled WGS sequence"/>
</dbReference>
<dbReference type="InterPro" id="IPR035965">
    <property type="entry name" value="PAS-like_dom_sf"/>
</dbReference>
<dbReference type="InterPro" id="IPR002197">
    <property type="entry name" value="HTH_Fis"/>
</dbReference>
<dbReference type="PROSITE" id="PS00688">
    <property type="entry name" value="SIGMA54_INTERACT_3"/>
    <property type="match status" value="1"/>
</dbReference>
<keyword evidence="3" id="KW-0805">Transcription regulation</keyword>
<keyword evidence="1" id="KW-0547">Nucleotide-binding</keyword>
<feature type="domain" description="Sigma-54 factor interaction" evidence="5">
    <location>
        <begin position="170"/>
        <end position="398"/>
    </location>
</feature>
<dbReference type="PROSITE" id="PS00675">
    <property type="entry name" value="SIGMA54_INTERACT_1"/>
    <property type="match status" value="1"/>
</dbReference>
<evidence type="ECO:0000259" key="5">
    <source>
        <dbReference type="PROSITE" id="PS50045"/>
    </source>
</evidence>
<reference evidence="7 8" key="1">
    <citation type="submission" date="2022-08" db="EMBL/GenBank/DDBJ databases">
        <title>Proteogenomics of the novel Dehalobacterium formicoaceticum strain EZ94 highlights a key role of methyltransferases during anaerobic dichloromethane degradation.</title>
        <authorList>
            <person name="Wasmund K."/>
        </authorList>
    </citation>
    <scope>NUCLEOTIDE SEQUENCE [LARGE SCALE GENOMIC DNA]</scope>
    <source>
        <strain evidence="7 8">EZ94</strain>
    </source>
</reference>
<proteinExistence type="predicted"/>
<evidence type="ECO:0000256" key="4">
    <source>
        <dbReference type="ARBA" id="ARBA00023163"/>
    </source>
</evidence>
<dbReference type="InterPro" id="IPR013767">
    <property type="entry name" value="PAS_fold"/>
</dbReference>
<organism evidence="7 8">
    <name type="scientific">Dehalobacterium formicoaceticum</name>
    <dbReference type="NCBI Taxonomy" id="51515"/>
    <lineage>
        <taxon>Bacteria</taxon>
        <taxon>Bacillati</taxon>
        <taxon>Bacillota</taxon>
        <taxon>Clostridia</taxon>
        <taxon>Eubacteriales</taxon>
        <taxon>Peptococcaceae</taxon>
        <taxon>Dehalobacterium</taxon>
    </lineage>
</organism>
<dbReference type="Pfam" id="PF25601">
    <property type="entry name" value="AAA_lid_14"/>
    <property type="match status" value="1"/>
</dbReference>
<evidence type="ECO:0000256" key="2">
    <source>
        <dbReference type="ARBA" id="ARBA00022840"/>
    </source>
</evidence>
<dbReference type="InterPro" id="IPR000014">
    <property type="entry name" value="PAS"/>
</dbReference>
<dbReference type="InterPro" id="IPR009057">
    <property type="entry name" value="Homeodomain-like_sf"/>
</dbReference>
<dbReference type="Gene3D" id="3.30.450.20">
    <property type="entry name" value="PAS domain"/>
    <property type="match status" value="1"/>
</dbReference>
<dbReference type="InterPro" id="IPR002078">
    <property type="entry name" value="Sigma_54_int"/>
</dbReference>
<accession>A0ABT1Y219</accession>
<dbReference type="Gene3D" id="3.40.50.300">
    <property type="entry name" value="P-loop containing nucleotide triphosphate hydrolases"/>
    <property type="match status" value="1"/>
</dbReference>
<dbReference type="InterPro" id="IPR027417">
    <property type="entry name" value="P-loop_NTPase"/>
</dbReference>
<dbReference type="SUPFAM" id="SSF46689">
    <property type="entry name" value="Homeodomain-like"/>
    <property type="match status" value="1"/>
</dbReference>
<keyword evidence="2" id="KW-0067">ATP-binding</keyword>
<dbReference type="PANTHER" id="PTHR32071">
    <property type="entry name" value="TRANSCRIPTIONAL REGULATORY PROTEIN"/>
    <property type="match status" value="1"/>
</dbReference>
<dbReference type="PROSITE" id="PS50045">
    <property type="entry name" value="SIGMA54_INTERACT_4"/>
    <property type="match status" value="1"/>
</dbReference>
<dbReference type="InterPro" id="IPR025944">
    <property type="entry name" value="Sigma_54_int_dom_CS"/>
</dbReference>
<dbReference type="CDD" id="cd00130">
    <property type="entry name" value="PAS"/>
    <property type="match status" value="1"/>
</dbReference>
<dbReference type="RefSeq" id="WP_089609990.1">
    <property type="nucleotide sequence ID" value="NZ_CP022121.1"/>
</dbReference>
<gene>
    <name evidence="7" type="ORF">NVS47_03215</name>
</gene>
<protein>
    <submittedName>
        <fullName evidence="7">Sigma 54-interacting transcriptional regulator</fullName>
    </submittedName>
</protein>
<dbReference type="SUPFAM" id="SSF52540">
    <property type="entry name" value="P-loop containing nucleoside triphosphate hydrolases"/>
    <property type="match status" value="1"/>
</dbReference>
<dbReference type="NCBIfam" id="TIGR00229">
    <property type="entry name" value="sensory_box"/>
    <property type="match status" value="1"/>
</dbReference>
<dbReference type="SMART" id="SM00091">
    <property type="entry name" value="PAS"/>
    <property type="match status" value="2"/>
</dbReference>